<dbReference type="AlphaFoldDB" id="A0A1F4Q548"/>
<keyword evidence="2" id="KW-1133">Transmembrane helix</keyword>
<dbReference type="GO" id="GO:0016780">
    <property type="term" value="F:phosphotransferase activity, for other substituted phosphate groups"/>
    <property type="evidence" value="ECO:0007669"/>
    <property type="project" value="TreeGrafter"/>
</dbReference>
<evidence type="ECO:0000256" key="1">
    <source>
        <dbReference type="ARBA" id="ARBA00006464"/>
    </source>
</evidence>
<comment type="similarity">
    <text evidence="1">Belongs to the bacterial sugar transferase family.</text>
</comment>
<sequence>MTNLAIAKRIIGPVQNYLGRYLDRTARVYAAEARRYAAGREFSADDLSWSPLKTTSARAVKRAIDIAGGLIGAAALVPTTIILAPVIRFFSPGPLLFFHVREGLNECPFKLPKFRTMNENMQVGGHDGPDKTQPLEWAQITGRRVTGAGRYMRALAIDELPQCVLLLNGKLTMMGPRALSKVDLDRHEDPRYNWREVRKKFTPALGPAAFCLSGAFSSREEIELMEIYYFGNWTLWLDIKLLGRGLLAIAAGRHY</sequence>
<keyword evidence="2" id="KW-0472">Membrane</keyword>
<dbReference type="PANTHER" id="PTHR30576">
    <property type="entry name" value="COLANIC BIOSYNTHESIS UDP-GLUCOSE LIPID CARRIER TRANSFERASE"/>
    <property type="match status" value="1"/>
</dbReference>
<proteinExistence type="inferred from homology"/>
<dbReference type="Pfam" id="PF02397">
    <property type="entry name" value="Bac_transf"/>
    <property type="match status" value="1"/>
</dbReference>
<dbReference type="Proteomes" id="UP000178724">
    <property type="component" value="Unassembled WGS sequence"/>
</dbReference>
<reference evidence="4 5" key="1">
    <citation type="journal article" date="2016" name="Nat. Commun.">
        <title>Thousands of microbial genomes shed light on interconnected biogeochemical processes in an aquifer system.</title>
        <authorList>
            <person name="Anantharaman K."/>
            <person name="Brown C.T."/>
            <person name="Hug L.A."/>
            <person name="Sharon I."/>
            <person name="Castelle C.J."/>
            <person name="Probst A.J."/>
            <person name="Thomas B.C."/>
            <person name="Singh A."/>
            <person name="Wilkins M.J."/>
            <person name="Karaoz U."/>
            <person name="Brodie E.L."/>
            <person name="Williams K.H."/>
            <person name="Hubbard S.S."/>
            <person name="Banfield J.F."/>
        </authorList>
    </citation>
    <scope>NUCLEOTIDE SEQUENCE [LARGE SCALE GENOMIC DNA]</scope>
</reference>
<keyword evidence="2" id="KW-0812">Transmembrane</keyword>
<organism evidence="4 5">
    <name type="scientific">candidate division WOR-1 bacterium RIFCSPHIGHO2_01_FULL_53_15</name>
    <dbReference type="NCBI Taxonomy" id="1802564"/>
    <lineage>
        <taxon>Bacteria</taxon>
        <taxon>Bacillati</taxon>
        <taxon>Saganbacteria</taxon>
    </lineage>
</organism>
<protein>
    <recommendedName>
        <fullName evidence="3">Bacterial sugar transferase domain-containing protein</fullName>
    </recommendedName>
</protein>
<evidence type="ECO:0000259" key="3">
    <source>
        <dbReference type="Pfam" id="PF02397"/>
    </source>
</evidence>
<evidence type="ECO:0000256" key="2">
    <source>
        <dbReference type="SAM" id="Phobius"/>
    </source>
</evidence>
<dbReference type="PANTHER" id="PTHR30576:SF0">
    <property type="entry name" value="UNDECAPRENYL-PHOSPHATE N-ACETYLGALACTOSAMINYL 1-PHOSPHATE TRANSFERASE-RELATED"/>
    <property type="match status" value="1"/>
</dbReference>
<dbReference type="InterPro" id="IPR003362">
    <property type="entry name" value="Bact_transf"/>
</dbReference>
<evidence type="ECO:0000313" key="5">
    <source>
        <dbReference type="Proteomes" id="UP000178724"/>
    </source>
</evidence>
<dbReference type="EMBL" id="METM01000002">
    <property type="protein sequence ID" value="OGB90979.1"/>
    <property type="molecule type" value="Genomic_DNA"/>
</dbReference>
<feature type="domain" description="Bacterial sugar transferase" evidence="3">
    <location>
        <begin position="61"/>
        <end position="247"/>
    </location>
</feature>
<name>A0A1F4Q548_UNCSA</name>
<comment type="caution">
    <text evidence="4">The sequence shown here is derived from an EMBL/GenBank/DDBJ whole genome shotgun (WGS) entry which is preliminary data.</text>
</comment>
<gene>
    <name evidence="4" type="ORF">A2625_06770</name>
</gene>
<accession>A0A1F4Q548</accession>
<evidence type="ECO:0000313" key="4">
    <source>
        <dbReference type="EMBL" id="OGB90979.1"/>
    </source>
</evidence>
<feature type="transmembrane region" description="Helical" evidence="2">
    <location>
        <begin position="63"/>
        <end position="87"/>
    </location>
</feature>